<feature type="transmembrane region" description="Helical" evidence="1">
    <location>
        <begin position="128"/>
        <end position="148"/>
    </location>
</feature>
<dbReference type="PRINTS" id="PR01165">
    <property type="entry name" value="CYCOXIDASEI"/>
</dbReference>
<name>A0A3B1ALI9_9ZZZZ</name>
<keyword evidence="1" id="KW-0472">Membrane</keyword>
<evidence type="ECO:0000259" key="2">
    <source>
        <dbReference type="PROSITE" id="PS50855"/>
    </source>
</evidence>
<feature type="transmembrane region" description="Helical" evidence="1">
    <location>
        <begin position="45"/>
        <end position="68"/>
    </location>
</feature>
<dbReference type="GO" id="GO:0020037">
    <property type="term" value="F:heme binding"/>
    <property type="evidence" value="ECO:0007669"/>
    <property type="project" value="InterPro"/>
</dbReference>
<protein>
    <recommendedName>
        <fullName evidence="2">Cytochrome oxidase subunit I profile domain-containing protein</fullName>
    </recommendedName>
</protein>
<feature type="transmembrane region" description="Helical" evidence="1">
    <location>
        <begin position="12"/>
        <end position="33"/>
    </location>
</feature>
<dbReference type="InterPro" id="IPR000883">
    <property type="entry name" value="Cyt_C_Oxase_1"/>
</dbReference>
<feature type="transmembrane region" description="Helical" evidence="1">
    <location>
        <begin position="239"/>
        <end position="262"/>
    </location>
</feature>
<feature type="transmembrane region" description="Helical" evidence="1">
    <location>
        <begin position="198"/>
        <end position="219"/>
    </location>
</feature>
<feature type="transmembrane region" description="Helical" evidence="1">
    <location>
        <begin position="274"/>
        <end position="296"/>
    </location>
</feature>
<dbReference type="Pfam" id="PF00115">
    <property type="entry name" value="COX1"/>
    <property type="match status" value="1"/>
</dbReference>
<dbReference type="GO" id="GO:0016020">
    <property type="term" value="C:membrane"/>
    <property type="evidence" value="ECO:0007669"/>
    <property type="project" value="InterPro"/>
</dbReference>
<dbReference type="InterPro" id="IPR023616">
    <property type="entry name" value="Cyt_c_oxase-like_su1_dom"/>
</dbReference>
<proteinExistence type="predicted"/>
<dbReference type="EMBL" id="UOFR01000065">
    <property type="protein sequence ID" value="VAW99169.1"/>
    <property type="molecule type" value="Genomic_DNA"/>
</dbReference>
<feature type="transmembrane region" description="Helical" evidence="1">
    <location>
        <begin position="316"/>
        <end position="337"/>
    </location>
</feature>
<dbReference type="PROSITE" id="PS50855">
    <property type="entry name" value="COX1"/>
    <property type="match status" value="1"/>
</dbReference>
<sequence>DPSASRFVQTESGLLLTAFSLLLIMVSLVLTVVFKRSKEVSLFHLPPLAWSVLLLVTVTIVPLIIYLVSGLNELINPIQEKTFEQLYLDESGYLTSILFETPLLFFILLSGLNFQVMMTVTKSKIPNLVTTIMIVLMTVLFVSVWAISITHEPGTPVEPIFFLVKALMYVLASMVYLAGIVLLALALVRGRIRIGPHILFIMFSYVFVFVAVILAIMLATAPLDFQYSDTWLVNGYSHYLYFGGVMFSIFGAAYAVLLSWRINLPANILGYSHFTLTVLAVAGLFSGYTVLGLAGMPMKFPDYSPMFHAFNSANTMMTSVLLFAQLLLIGAMVAAFFGKKPDV</sequence>
<dbReference type="AlphaFoldDB" id="A0A3B1ALI9"/>
<organism evidence="3">
    <name type="scientific">hydrothermal vent metagenome</name>
    <dbReference type="NCBI Taxonomy" id="652676"/>
    <lineage>
        <taxon>unclassified sequences</taxon>
        <taxon>metagenomes</taxon>
        <taxon>ecological metagenomes</taxon>
    </lineage>
</organism>
<feature type="transmembrane region" description="Helical" evidence="1">
    <location>
        <begin position="160"/>
        <end position="186"/>
    </location>
</feature>
<evidence type="ECO:0000256" key="1">
    <source>
        <dbReference type="SAM" id="Phobius"/>
    </source>
</evidence>
<dbReference type="GO" id="GO:0004129">
    <property type="term" value="F:cytochrome-c oxidase activity"/>
    <property type="evidence" value="ECO:0007669"/>
    <property type="project" value="InterPro"/>
</dbReference>
<dbReference type="SUPFAM" id="SSF81442">
    <property type="entry name" value="Cytochrome c oxidase subunit I-like"/>
    <property type="match status" value="1"/>
</dbReference>
<dbReference type="Gene3D" id="1.20.210.10">
    <property type="entry name" value="Cytochrome c oxidase-like, subunit I domain"/>
    <property type="match status" value="1"/>
</dbReference>
<keyword evidence="1" id="KW-0812">Transmembrane</keyword>
<feature type="transmembrane region" description="Helical" evidence="1">
    <location>
        <begin position="93"/>
        <end position="116"/>
    </location>
</feature>
<reference evidence="3" key="1">
    <citation type="submission" date="2018-06" db="EMBL/GenBank/DDBJ databases">
        <authorList>
            <person name="Zhirakovskaya E."/>
        </authorList>
    </citation>
    <scope>NUCLEOTIDE SEQUENCE</scope>
</reference>
<dbReference type="GO" id="GO:0009060">
    <property type="term" value="P:aerobic respiration"/>
    <property type="evidence" value="ECO:0007669"/>
    <property type="project" value="InterPro"/>
</dbReference>
<keyword evidence="1" id="KW-1133">Transmembrane helix</keyword>
<evidence type="ECO:0000313" key="3">
    <source>
        <dbReference type="EMBL" id="VAW99169.1"/>
    </source>
</evidence>
<gene>
    <name evidence="3" type="ORF">MNBD_GAMMA21-2</name>
</gene>
<dbReference type="InterPro" id="IPR036927">
    <property type="entry name" value="Cyt_c_oxase-like_su1_sf"/>
</dbReference>
<accession>A0A3B1ALI9</accession>
<feature type="domain" description="Cytochrome oxidase subunit I profile" evidence="2">
    <location>
        <begin position="13"/>
        <end position="343"/>
    </location>
</feature>
<feature type="non-terminal residue" evidence="3">
    <location>
        <position position="1"/>
    </location>
</feature>